<organism evidence="8 9">
    <name type="scientific">Streptomyces xantholiticus</name>
    <dbReference type="NCBI Taxonomy" id="68285"/>
    <lineage>
        <taxon>Bacteria</taxon>
        <taxon>Bacillati</taxon>
        <taxon>Actinomycetota</taxon>
        <taxon>Actinomycetes</taxon>
        <taxon>Kitasatosporales</taxon>
        <taxon>Streptomycetaceae</taxon>
        <taxon>Streptomyces</taxon>
    </lineage>
</organism>
<dbReference type="InterPro" id="IPR045851">
    <property type="entry name" value="AMP-bd_C_sf"/>
</dbReference>
<dbReference type="InterPro" id="IPR020845">
    <property type="entry name" value="AMP-binding_CS"/>
</dbReference>
<dbReference type="InterPro" id="IPR009081">
    <property type="entry name" value="PP-bd_ACP"/>
</dbReference>
<comment type="caution">
    <text evidence="8">The sequence shown here is derived from an EMBL/GenBank/DDBJ whole genome shotgun (WGS) entry which is preliminary data.</text>
</comment>
<dbReference type="PANTHER" id="PTHR45527:SF1">
    <property type="entry name" value="FATTY ACID SYNTHASE"/>
    <property type="match status" value="1"/>
</dbReference>
<dbReference type="InterPro" id="IPR023213">
    <property type="entry name" value="CAT-like_dom_sf"/>
</dbReference>
<dbReference type="SUPFAM" id="SSF52777">
    <property type="entry name" value="CoA-dependent acyltransferases"/>
    <property type="match status" value="6"/>
</dbReference>
<dbReference type="Pfam" id="PF00550">
    <property type="entry name" value="PP-binding"/>
    <property type="match status" value="2"/>
</dbReference>
<feature type="compositionally biased region" description="Low complexity" evidence="6">
    <location>
        <begin position="2132"/>
        <end position="2142"/>
    </location>
</feature>
<gene>
    <name evidence="8" type="ORF">ABT276_34200</name>
</gene>
<feature type="domain" description="Carrier" evidence="7">
    <location>
        <begin position="993"/>
        <end position="1067"/>
    </location>
</feature>
<dbReference type="CDD" id="cd05930">
    <property type="entry name" value="A_NRPS"/>
    <property type="match status" value="2"/>
</dbReference>
<accession>A0ABV1V5F9</accession>
<keyword evidence="4" id="KW-0677">Repeat</keyword>
<dbReference type="InterPro" id="IPR010071">
    <property type="entry name" value="AA_adenyl_dom"/>
</dbReference>
<dbReference type="CDD" id="cd19531">
    <property type="entry name" value="LCL_NRPS-like"/>
    <property type="match status" value="1"/>
</dbReference>
<evidence type="ECO:0000256" key="3">
    <source>
        <dbReference type="ARBA" id="ARBA00022553"/>
    </source>
</evidence>
<dbReference type="InterPro" id="IPR025110">
    <property type="entry name" value="AMP-bd_C"/>
</dbReference>
<keyword evidence="2" id="KW-0596">Phosphopantetheine</keyword>
<evidence type="ECO:0000259" key="7">
    <source>
        <dbReference type="PROSITE" id="PS50075"/>
    </source>
</evidence>
<dbReference type="NCBIfam" id="TIGR01720">
    <property type="entry name" value="NRPS-para261"/>
    <property type="match status" value="1"/>
</dbReference>
<evidence type="ECO:0000256" key="4">
    <source>
        <dbReference type="ARBA" id="ARBA00022737"/>
    </source>
</evidence>
<keyword evidence="5" id="KW-0045">Antibiotic biosynthesis</keyword>
<dbReference type="Pfam" id="PF00668">
    <property type="entry name" value="Condensation"/>
    <property type="match status" value="3"/>
</dbReference>
<dbReference type="PANTHER" id="PTHR45527">
    <property type="entry name" value="NONRIBOSOMAL PEPTIDE SYNTHETASE"/>
    <property type="match status" value="1"/>
</dbReference>
<feature type="region of interest" description="Disordered" evidence="6">
    <location>
        <begin position="2022"/>
        <end position="2047"/>
    </location>
</feature>
<dbReference type="InterPro" id="IPR010060">
    <property type="entry name" value="NRPS_synth"/>
</dbReference>
<dbReference type="Gene3D" id="3.30.559.30">
    <property type="entry name" value="Nonribosomal peptide synthetase, condensation domain"/>
    <property type="match status" value="3"/>
</dbReference>
<dbReference type="Gene3D" id="2.30.38.10">
    <property type="entry name" value="Luciferase, Domain 3"/>
    <property type="match status" value="2"/>
</dbReference>
<dbReference type="InterPro" id="IPR006162">
    <property type="entry name" value="Ppantetheine_attach_site"/>
</dbReference>
<reference evidence="8 9" key="1">
    <citation type="submission" date="2024-06" db="EMBL/GenBank/DDBJ databases">
        <title>The Natural Products Discovery Center: Release of the First 8490 Sequenced Strains for Exploring Actinobacteria Biosynthetic Diversity.</title>
        <authorList>
            <person name="Kalkreuter E."/>
            <person name="Kautsar S.A."/>
            <person name="Yang D."/>
            <person name="Bader C.D."/>
            <person name="Teijaro C.N."/>
            <person name="Fluegel L."/>
            <person name="Davis C.M."/>
            <person name="Simpson J.R."/>
            <person name="Lauterbach L."/>
            <person name="Steele A.D."/>
            <person name="Gui C."/>
            <person name="Meng S."/>
            <person name="Li G."/>
            <person name="Viehrig K."/>
            <person name="Ye F."/>
            <person name="Su P."/>
            <person name="Kiefer A.F."/>
            <person name="Nichols A."/>
            <person name="Cepeda A.J."/>
            <person name="Yan W."/>
            <person name="Fan B."/>
            <person name="Jiang Y."/>
            <person name="Adhikari A."/>
            <person name="Zheng C.-J."/>
            <person name="Schuster L."/>
            <person name="Cowan T.M."/>
            <person name="Smanski M.J."/>
            <person name="Chevrette M.G."/>
            <person name="De Carvalho L.P.S."/>
            <person name="Shen B."/>
        </authorList>
    </citation>
    <scope>NUCLEOTIDE SEQUENCE [LARGE SCALE GENOMIC DNA]</scope>
    <source>
        <strain evidence="8 9">NPDC000837</strain>
    </source>
</reference>
<dbReference type="SMART" id="SM00823">
    <property type="entry name" value="PKS_PP"/>
    <property type="match status" value="2"/>
</dbReference>
<dbReference type="InterPro" id="IPR036736">
    <property type="entry name" value="ACP-like_sf"/>
</dbReference>
<evidence type="ECO:0000256" key="2">
    <source>
        <dbReference type="ARBA" id="ARBA00022450"/>
    </source>
</evidence>
<feature type="compositionally biased region" description="Basic and acidic residues" evidence="6">
    <location>
        <begin position="2024"/>
        <end position="2042"/>
    </location>
</feature>
<dbReference type="Gene3D" id="3.30.300.30">
    <property type="match status" value="2"/>
</dbReference>
<dbReference type="SUPFAM" id="SSF47336">
    <property type="entry name" value="ACP-like"/>
    <property type="match status" value="2"/>
</dbReference>
<dbReference type="Gene3D" id="3.30.559.10">
    <property type="entry name" value="Chloramphenicol acetyltransferase-like domain"/>
    <property type="match status" value="3"/>
</dbReference>
<dbReference type="PROSITE" id="PS00455">
    <property type="entry name" value="AMP_BINDING"/>
    <property type="match status" value="2"/>
</dbReference>
<dbReference type="Proteomes" id="UP001445472">
    <property type="component" value="Unassembled WGS sequence"/>
</dbReference>
<evidence type="ECO:0000313" key="9">
    <source>
        <dbReference type="Proteomes" id="UP001445472"/>
    </source>
</evidence>
<dbReference type="NCBIfam" id="TIGR01733">
    <property type="entry name" value="AA-adenyl-dom"/>
    <property type="match status" value="2"/>
</dbReference>
<dbReference type="Gene3D" id="3.40.50.980">
    <property type="match status" value="4"/>
</dbReference>
<dbReference type="Pfam" id="PF13193">
    <property type="entry name" value="AMP-binding_C"/>
    <property type="match status" value="2"/>
</dbReference>
<dbReference type="PROSITE" id="PS00012">
    <property type="entry name" value="PHOSPHOPANTETHEINE"/>
    <property type="match status" value="2"/>
</dbReference>
<dbReference type="RefSeq" id="WP_351979164.1">
    <property type="nucleotide sequence ID" value="NZ_JBEPBX010000055.1"/>
</dbReference>
<proteinExistence type="predicted"/>
<dbReference type="EMBL" id="JBEPBX010000055">
    <property type="protein sequence ID" value="MER6618269.1"/>
    <property type="molecule type" value="Genomic_DNA"/>
</dbReference>
<comment type="cofactor">
    <cofactor evidence="1">
        <name>pantetheine 4'-phosphate</name>
        <dbReference type="ChEBI" id="CHEBI:47942"/>
    </cofactor>
</comment>
<evidence type="ECO:0000256" key="1">
    <source>
        <dbReference type="ARBA" id="ARBA00001957"/>
    </source>
</evidence>
<name>A0ABV1V5F9_9ACTN</name>
<dbReference type="PROSITE" id="PS50075">
    <property type="entry name" value="CARRIER"/>
    <property type="match status" value="2"/>
</dbReference>
<keyword evidence="9" id="KW-1185">Reference proteome</keyword>
<dbReference type="InterPro" id="IPR001242">
    <property type="entry name" value="Condensation_dom"/>
</dbReference>
<evidence type="ECO:0000256" key="6">
    <source>
        <dbReference type="SAM" id="MobiDB-lite"/>
    </source>
</evidence>
<keyword evidence="3" id="KW-0597">Phosphoprotein</keyword>
<evidence type="ECO:0000313" key="8">
    <source>
        <dbReference type="EMBL" id="MER6618269.1"/>
    </source>
</evidence>
<sequence length="2556" mass="277139">MTNTDALREELIRSRLAGRSLDQRGAAESRADRSKPLPLSFGQQGIWFLSRLHPDSPEYLVPFPLRLRGPLDTEALRAALEKLVARHEVLCTRYELSGTEPVQVIDAASPVALPVVNTSDATGHLERDARTPIDLEREHPLRARLLRLGAEEHVLSVVMHHIACDNWTQDLFVDELGALYREQVTGRPARLPEQTVQYADYATRQREHASGPELGRRLDHWRRALDGLTPLDLPTDHARTADRGWGGDQVGFHLPAKVTAALREAAARSDTTLFVVLLTAFQVLLARYSGQRDVAVGSAVAARTRPDEQHMLGYLQNTLVLRANWTDDPAFTELVEQGRDRTLAALVHQEVPLHLLTESLGGRRDLSGTSLFRVMFDLLDAVPTEVRFPGLNCEFIETANRVARFDLTLQLAARADGSLLGSLNYATALFDRSTAERMVGHFQHLSEEIARRPHARLSTLDVLGPGERHMLLASGDGGSGDRPWATVSDLVAHHARRITDAAAVVVADGGIEDTTISYAELDARANRVARYLADLGAGPETVVAVCLNRGAQLLPTLLGIWRAGAAYLPLDPEQPDERLRLVLDDSGARIAVTHGALVERIAAAHKGALVDLDRDAALIERCAAEPFRQQADPDSLAYVIYTSGSTGRPKGVLTTHRALMNYLSWAADTYTGEVDGAQGAPLISSVAFDLVVTTLYTPLLLGRPVYILPPDTSPGALGAALARHAPYDFVKLTPGQLELISQQLMPRQAVDFAGTLVVGGEGFPSRLATPWTHSCVINEYGPTEATVGNTTYVASGAESSDLLPIGRPLPGTTARVLDTELGLVPVGAVGELYVGGSQLARGYHGRPGLTAERFLPDPYGPPGARLYRTGDSCRVLPNGDLEFLGRTDAQLKIRGYRVEPAEIEAALSARPGVAAAVAALKDSVLVGYVVPEPGATPSAEELRSALEHVLPAYMLPSAFVTLEAIPLTANGKIDHRALPAPHRDDLPVAGYTAPAGETQEHIAKVWRSVLGLEEVGATDSFFDVGGDSLHAVALVGALRDEGLDLAVEDVFEHPTIAEIAELVSERPQTMPVESCAAPFSLLDPKDTAHVGAGVEDAYPLSMIQAGMVYEMVAGDGTHNYLNTTTYDIRDGHPFDLDVMREAAALVVSRHEVLRTSIDLTTYSEPMQLVHERARLRVEMTDLRGLGPDEQNQHILDVMGEERRTLFDLGQPSLLRIRAHVRDDAKWSLTITECHPVLEGWSYHLFLMELLTYYQSLRSGQRPDVEELPQVRYADFIAAERAALNSEANRTYWEGLIGSVERFELPTAWAGTKQPDEHQYKQQVSFADLLDQLHAAARTAKVPLKSILHMAHLKVMSMLTQQEEFFTGLVCDARPEVLGAERVLGMFLNTVPFPFRLTARTWQELARDVFATETALWPHRRFPLPAMQRELSDGRRLIDVMFNYLDFRSVDEDLVDIYSTIDDSPNEFPLSVTVFRLGIVDLTFHSATIRREHGAQLAKMYRMVLEAIAADPDGDAQAAYVPAPVPAHRESAVLEGRHVHEIVADHARDRPEQAAVVSGPDITTYGRLDAEANRLAHHLRCLGAGPDTLVGVCLDGGPGMITALLGVLKTGAAYVPLDPSHPGGRLAHCLADSGAIAVVTREELLGTAFDDLPAHLVCLDRDGEQIAAWPDTPPPVWVTPDSLAYVIYTSGSTGRPKGVMVTHRGLGNYLRWAADHYGPAATRGAPLLGSIAFDLSVTNLFVPLVLGRDVELLPACGEVEALAERLRAGDNFTLVKATPSHLDMLRNALEATGETTGAVGAPFTFVIGGEDLRADTVAAWRRIAPAARFVNEYGPTETVVGCAVYEACPEDTGSVPIGRPIAGTGVHVLDTFLQPVPLGVAGEIFIGGAGVARGYLNRPALTAAAFLPDPYGPPGSRLYRSGDLGVLRTDGELEFLGRVDDQVKIRGYRIELCEIEARLRAHPGVRAAVVAARPDPRGTHRLVAYTVGDAAPADLTAFLRTDLPDYMVPRVYMRLSALPVGQGGKVDRGRLPEPEGLGPDRRVPYTAPATGTECDLAEVWATTLGLDRVGADDDFFDLGGDSILVMRAVAAARRSGLALSPRLVTRHRTVAAVAAALAAAEEQDAAPGRQGSAATGTEAATGELPPWPIQLAFAEEEAEFTDYTQVAHLVVDPAPDPALLEQALHDVVEHHDAMRMRLRDGRARIEADEPGRLLDVADLSGVPTARETDTMRDLVRRAAPDLTTGPAVRATLFEFGDGRPSQLAVAAHRLVVDGVSWQFVVADLATAYRRRVEGRRAVLPPKTTPFRTWAHHLTQAAHSEPVRRQLDHWLSRGAHVPVPPDRPGGSNTWQNVRSFSVSIGMARPPAGLRDALLAALLLTVTRSTGSDRLLVEVEGHGREDLFPYLDVSRTVGWFTTLYPVELRLPTGRDAVLDSVAAALRAVPDGGVGYGLLRYLGDGEHARALAALPQPQIRFNYTGWAPDERTDAGFFPVPGGSAPARATTGTRSRHFEIDASVHDGTLELIWAYQAELHEETTVRALAESHLANLTTILAGKAT</sequence>
<dbReference type="Gene3D" id="1.10.1200.10">
    <property type="entry name" value="ACP-like"/>
    <property type="match status" value="2"/>
</dbReference>
<dbReference type="InterPro" id="IPR020806">
    <property type="entry name" value="PKS_PP-bd"/>
</dbReference>
<dbReference type="Pfam" id="PF00501">
    <property type="entry name" value="AMP-binding"/>
    <property type="match status" value="2"/>
</dbReference>
<feature type="region of interest" description="Disordered" evidence="6">
    <location>
        <begin position="2120"/>
        <end position="2142"/>
    </location>
</feature>
<feature type="domain" description="Carrier" evidence="7">
    <location>
        <begin position="2046"/>
        <end position="2120"/>
    </location>
</feature>
<dbReference type="InterPro" id="IPR000873">
    <property type="entry name" value="AMP-dep_synth/lig_dom"/>
</dbReference>
<protein>
    <submittedName>
        <fullName evidence="8">Amino acid adenylation domain-containing protein</fullName>
    </submittedName>
</protein>
<evidence type="ECO:0000256" key="5">
    <source>
        <dbReference type="ARBA" id="ARBA00023194"/>
    </source>
</evidence>
<dbReference type="SUPFAM" id="SSF56801">
    <property type="entry name" value="Acetyl-CoA synthetase-like"/>
    <property type="match status" value="2"/>
</dbReference>